<dbReference type="Pfam" id="PF25497">
    <property type="entry name" value="COR-B"/>
    <property type="match status" value="1"/>
</dbReference>
<dbReference type="InterPro" id="IPR001611">
    <property type="entry name" value="Leu-rich_rpt"/>
</dbReference>
<dbReference type="OrthoDB" id="537968at2759"/>
<dbReference type="RefSeq" id="XP_010906357.2">
    <property type="nucleotide sequence ID" value="XM_010908055.3"/>
</dbReference>
<proteinExistence type="predicted"/>
<evidence type="ECO:0000259" key="3">
    <source>
        <dbReference type="Pfam" id="PF25497"/>
    </source>
</evidence>
<evidence type="ECO:0000256" key="1">
    <source>
        <dbReference type="ARBA" id="ARBA00022737"/>
    </source>
</evidence>
<evidence type="ECO:0000313" key="5">
    <source>
        <dbReference type="RefSeq" id="XP_010906357.2"/>
    </source>
</evidence>
<reference evidence="5" key="1">
    <citation type="submission" date="2025-08" db="UniProtKB">
        <authorList>
            <consortium name="RefSeq"/>
        </authorList>
    </citation>
    <scope>IDENTIFICATION</scope>
</reference>
<dbReference type="Proteomes" id="UP000504607">
    <property type="component" value="Unplaced"/>
</dbReference>
<feature type="coiled-coil region" evidence="2">
    <location>
        <begin position="1162"/>
        <end position="1189"/>
    </location>
</feature>
<name>A0A6I9QC68_ELAGV</name>
<sequence length="1420" mass="162178">MKQSLTIKVALIANHILFSKAKIPARSNSFHPTSGNHMSTDLNVRDLHWALQTIRSANMNLQNISFYLSQSTSSSSYQETENSVSINISTSSDSIQYFSQLLAELAAQTENCQRLTNLAFHGVEWGQSQLQNLQTLLNKNSRIKQVEFQRNIFRKEGLFNLSDMLETNNGIKALIFSECQIGSTGARLLGSALTKNDTLEELQIWEDSINSNGAEELSRMIEVNSTLKLLIIFDKDSITATPLISAVLARSRTMEVHIWGRDHGDKSSKVVEFMPETSTLRIYRLNSSGSVRVACALGWNTTVRTLDMTGVQLKSKWAREFRGVLEQNRSLKDVKLSRTCLKDKAVVYIAAGLFKNQFLENLHLDGNWFGGAGVEHLLCPLSRFSAMQNQANTTLKSLVFGGGKTKIGRDGVVAILRMLETNQTIVQLGIYDDTSLKSNDMVKIFRSLERNATLRCLSLRGCKGVEGELVSQVIMETLQVNPWIEEIDLTATPLQIAGKIDKIYEKLGQNASAVLEKDLLNDLPLTMPTCCRVFFCGQEFAGKTTLCNSIYHNMNATKLPYMDQFRTLVNPVEQIARTADIKIKTIQDGDLKISIWNLARQHENYTLHDLMFPGHGSPSFFLIVSSLFRKPANREPKRPEEIEEDLVYWLRFIVSNSRRAMSQSMLPHITIVLTHYDKLSQPSEDLHATANSIQRVRERFQGFVEFYPTVFTVDARSSASVSKLTHHLRKTSRTILQRVPPVYQLCNDLIKLLSEWRSENFNKPVMKWNEFCELCQLKIPALRIRSRRDNIDKVDMRRRAVANSLHHVGEVIFFEDLGFLILDCDWFCREVLGQLINLDAGKMEKTKKSGFISKKDLEKILRARLQSQIPLIGSKGFDNLEANDLIKMMLKLELCYEQDPRDQNTLLLIPSILEESRGRSQKWQVSTLECAFVGRRLECDDSRHMFLTAGFFPRLQVQLHNKIFRSKNQLGATYSLEENLISIIINGIHVRVELGGQLSYYIDILACSTKNVSEIWKLFRQLIIPTIQNLCPAITFIESVIRPDSVKFLIPPRFRKSQSVPLQQLKQALLSMPADSMYDYQHTWSSVVDNNRHILQSGFDYARNLLSDEDFREVLHRRYYDLHHLATELAVPFENADEPPPVVINEPEHRVEPSLSGIAKGVEQVLQRLKIIEQEIKDLKQEIQGLRYYEHRLLIELHRKVDYLVNYNTQLEERKMPHMFYFVQAQNYSKMLVTRLFSGMRALRLHMLCEFRGEMHVVDDQIGCELVQVDNQAVRCLLPYMNKFMKLLTFALKIGAHFAAGMGEMIPDLAREVAHMVDSSLIYGAAALTAGAVGAAALRQVGGSRTRNKSAESSRNITQDMKTARQWLVDFLRGQRITSGKDIAERFGLWRVRYKDNGYIAWICRRHIIMRGNEVIEVPI</sequence>
<dbReference type="SUPFAM" id="SSF52540">
    <property type="entry name" value="P-loop containing nucleoside triphosphate hydrolases"/>
    <property type="match status" value="1"/>
</dbReference>
<protein>
    <submittedName>
        <fullName evidence="5">Protein TORNADO 1</fullName>
    </submittedName>
</protein>
<organism evidence="4 5">
    <name type="scientific">Elaeis guineensis var. tenera</name>
    <name type="common">Oil palm</name>
    <dbReference type="NCBI Taxonomy" id="51953"/>
    <lineage>
        <taxon>Eukaryota</taxon>
        <taxon>Viridiplantae</taxon>
        <taxon>Streptophyta</taxon>
        <taxon>Embryophyta</taxon>
        <taxon>Tracheophyta</taxon>
        <taxon>Spermatophyta</taxon>
        <taxon>Magnoliopsida</taxon>
        <taxon>Liliopsida</taxon>
        <taxon>Arecaceae</taxon>
        <taxon>Arecoideae</taxon>
        <taxon>Cocoseae</taxon>
        <taxon>Elaeidinae</taxon>
        <taxon>Elaeis</taxon>
    </lineage>
</organism>
<dbReference type="InParanoid" id="A0A6I9QC68"/>
<dbReference type="Pfam" id="PF13516">
    <property type="entry name" value="LRR_6"/>
    <property type="match status" value="1"/>
</dbReference>
<dbReference type="PANTHER" id="PTHR47679">
    <property type="entry name" value="PROTEIN TORNADO 1"/>
    <property type="match status" value="1"/>
</dbReference>
<dbReference type="Gene3D" id="3.80.10.10">
    <property type="entry name" value="Ribonuclease Inhibitor"/>
    <property type="match status" value="3"/>
</dbReference>
<dbReference type="InterPro" id="IPR027417">
    <property type="entry name" value="P-loop_NTPase"/>
</dbReference>
<dbReference type="InterPro" id="IPR032675">
    <property type="entry name" value="LRR_dom_sf"/>
</dbReference>
<keyword evidence="4" id="KW-1185">Reference proteome</keyword>
<keyword evidence="2" id="KW-0175">Coiled coil</keyword>
<dbReference type="PANTHER" id="PTHR47679:SF1">
    <property type="entry name" value="PROTEIN TORNADO 1"/>
    <property type="match status" value="1"/>
</dbReference>
<dbReference type="Gene3D" id="3.40.50.300">
    <property type="entry name" value="P-loop containing nucleotide triphosphate hydrolases"/>
    <property type="match status" value="1"/>
</dbReference>
<evidence type="ECO:0000313" key="4">
    <source>
        <dbReference type="Proteomes" id="UP000504607"/>
    </source>
</evidence>
<evidence type="ECO:0000256" key="2">
    <source>
        <dbReference type="SAM" id="Coils"/>
    </source>
</evidence>
<keyword evidence="1" id="KW-0677">Repeat</keyword>
<accession>A0A6I9QC68</accession>
<dbReference type="SUPFAM" id="SSF52047">
    <property type="entry name" value="RNI-like"/>
    <property type="match status" value="1"/>
</dbReference>
<feature type="domain" description="C-terminal of Roc COR-B" evidence="3">
    <location>
        <begin position="938"/>
        <end position="1075"/>
    </location>
</feature>
<dbReference type="KEGG" id="egu:105033317"/>
<dbReference type="InterPro" id="IPR057263">
    <property type="entry name" value="COR-B"/>
</dbReference>
<dbReference type="GeneID" id="105033317"/>
<gene>
    <name evidence="5" type="primary">LOC105033317</name>
</gene>